<evidence type="ECO:0000313" key="3">
    <source>
        <dbReference type="EMBL" id="NHC13741.1"/>
    </source>
</evidence>
<evidence type="ECO:0000259" key="2">
    <source>
        <dbReference type="Pfam" id="PF13581"/>
    </source>
</evidence>
<sequence>MGGLPPLAAGQDPGGTTWGSREIRTMRVLATLHAPAQARQRVDAALVEWGYDARRRADVVLVVSELVSDAVRYPLAGHIDVRLDWHRGAVELTVTDACPAPPLCTEQRNGGGMLARVVLDECSARWSWSVSPLGRTVSASFAC</sequence>
<proteinExistence type="predicted"/>
<evidence type="ECO:0000256" key="1">
    <source>
        <dbReference type="ARBA" id="ARBA00022527"/>
    </source>
</evidence>
<keyword evidence="1" id="KW-0808">Transferase</keyword>
<dbReference type="SUPFAM" id="SSF55874">
    <property type="entry name" value="ATPase domain of HSP90 chaperone/DNA topoisomerase II/histidine kinase"/>
    <property type="match status" value="1"/>
</dbReference>
<comment type="caution">
    <text evidence="3">The sequence shown here is derived from an EMBL/GenBank/DDBJ whole genome shotgun (WGS) entry which is preliminary data.</text>
</comment>
<dbReference type="RefSeq" id="WP_166280433.1">
    <property type="nucleotide sequence ID" value="NZ_JAANNP010000002.1"/>
</dbReference>
<name>A0ABX0GVL3_9ACTN</name>
<keyword evidence="1" id="KW-0723">Serine/threonine-protein kinase</keyword>
<dbReference type="EMBL" id="JAANNP010000002">
    <property type="protein sequence ID" value="NHC13741.1"/>
    <property type="molecule type" value="Genomic_DNA"/>
</dbReference>
<accession>A0ABX0GVL3</accession>
<dbReference type="InterPro" id="IPR003594">
    <property type="entry name" value="HATPase_dom"/>
</dbReference>
<gene>
    <name evidence="3" type="ORF">G9H71_08100</name>
</gene>
<organism evidence="3 4">
    <name type="scientific">Motilibacter deserti</name>
    <dbReference type="NCBI Taxonomy" id="2714956"/>
    <lineage>
        <taxon>Bacteria</taxon>
        <taxon>Bacillati</taxon>
        <taxon>Actinomycetota</taxon>
        <taxon>Actinomycetes</taxon>
        <taxon>Motilibacterales</taxon>
        <taxon>Motilibacteraceae</taxon>
        <taxon>Motilibacter</taxon>
    </lineage>
</organism>
<dbReference type="Pfam" id="PF13581">
    <property type="entry name" value="HATPase_c_2"/>
    <property type="match status" value="1"/>
</dbReference>
<dbReference type="InterPro" id="IPR036890">
    <property type="entry name" value="HATPase_C_sf"/>
</dbReference>
<keyword evidence="1" id="KW-0418">Kinase</keyword>
<dbReference type="Proteomes" id="UP000800981">
    <property type="component" value="Unassembled WGS sequence"/>
</dbReference>
<keyword evidence="4" id="KW-1185">Reference proteome</keyword>
<dbReference type="Gene3D" id="3.30.565.10">
    <property type="entry name" value="Histidine kinase-like ATPase, C-terminal domain"/>
    <property type="match status" value="1"/>
</dbReference>
<protein>
    <recommendedName>
        <fullName evidence="2">Histidine kinase/HSP90-like ATPase domain-containing protein</fullName>
    </recommendedName>
</protein>
<feature type="domain" description="Histidine kinase/HSP90-like ATPase" evidence="2">
    <location>
        <begin position="30"/>
        <end position="107"/>
    </location>
</feature>
<dbReference type="InterPro" id="IPR050267">
    <property type="entry name" value="Anti-sigma-factor_SerPK"/>
</dbReference>
<dbReference type="PANTHER" id="PTHR35526:SF3">
    <property type="entry name" value="ANTI-SIGMA-F FACTOR RSBW"/>
    <property type="match status" value="1"/>
</dbReference>
<reference evidence="3 4" key="1">
    <citation type="submission" date="2020-03" db="EMBL/GenBank/DDBJ databases">
        <title>Two novel Motilibacter sp.</title>
        <authorList>
            <person name="Liu S."/>
        </authorList>
    </citation>
    <scope>NUCLEOTIDE SEQUENCE [LARGE SCALE GENOMIC DNA]</scope>
    <source>
        <strain evidence="3 4">E257</strain>
    </source>
</reference>
<dbReference type="PANTHER" id="PTHR35526">
    <property type="entry name" value="ANTI-SIGMA-F FACTOR RSBW-RELATED"/>
    <property type="match status" value="1"/>
</dbReference>
<evidence type="ECO:0000313" key="4">
    <source>
        <dbReference type="Proteomes" id="UP000800981"/>
    </source>
</evidence>